<dbReference type="PANTHER" id="PTHR30037:SF4">
    <property type="entry name" value="DNA-3-METHYLADENINE GLYCOSYLASE I"/>
    <property type="match status" value="1"/>
</dbReference>
<dbReference type="RefSeq" id="WP_073823664.1">
    <property type="nucleotide sequence ID" value="NZ_MQVS01000003.1"/>
</dbReference>
<dbReference type="Gene3D" id="1.10.340.30">
    <property type="entry name" value="Hypothetical protein, domain 2"/>
    <property type="match status" value="1"/>
</dbReference>
<dbReference type="InterPro" id="IPR011257">
    <property type="entry name" value="DNA_glycosylase"/>
</dbReference>
<evidence type="ECO:0000313" key="1">
    <source>
        <dbReference type="EMBL" id="OKL52145.1"/>
    </source>
</evidence>
<dbReference type="Proteomes" id="UP000185612">
    <property type="component" value="Unassembled WGS sequence"/>
</dbReference>
<dbReference type="FunCoup" id="A0A1Q5PXI2">
    <property type="interactions" value="6"/>
</dbReference>
<protein>
    <submittedName>
        <fullName evidence="1">3-methyladenine DNA glycosylase</fullName>
    </submittedName>
</protein>
<organism evidence="1 2">
    <name type="scientific">Buchananella hordeovulneris</name>
    <dbReference type="NCBI Taxonomy" id="52770"/>
    <lineage>
        <taxon>Bacteria</taxon>
        <taxon>Bacillati</taxon>
        <taxon>Actinomycetota</taxon>
        <taxon>Actinomycetes</taxon>
        <taxon>Actinomycetales</taxon>
        <taxon>Actinomycetaceae</taxon>
        <taxon>Buchananella</taxon>
    </lineage>
</organism>
<sequence>MSTTDPPAWDARVRPAWAATDPLLRRYYDEEWGQCQVTEAAIFERLCLEVFQAGLAWRTVLGKRPALRAAFADFAPDAVAAFTAADVERLLTDPRLIRNRAKIAATVTNARATVELRRGGGLARLVWDQQPAVTPVPLHPADVPSASPQSRALTEALRERGFVRVGPVTLFALMEAIGVVDTNLVGTWKRGITGLWDVRGRRRCRPPGLL</sequence>
<dbReference type="GO" id="GO:0006284">
    <property type="term" value="P:base-excision repair"/>
    <property type="evidence" value="ECO:0007669"/>
    <property type="project" value="InterPro"/>
</dbReference>
<dbReference type="SUPFAM" id="SSF48150">
    <property type="entry name" value="DNA-glycosylase"/>
    <property type="match status" value="1"/>
</dbReference>
<comment type="caution">
    <text evidence="1">The sequence shown here is derived from an EMBL/GenBank/DDBJ whole genome shotgun (WGS) entry which is preliminary data.</text>
</comment>
<dbReference type="OrthoDB" id="9807664at2"/>
<dbReference type="GO" id="GO:0008725">
    <property type="term" value="F:DNA-3-methyladenine glycosylase activity"/>
    <property type="evidence" value="ECO:0007669"/>
    <property type="project" value="InterPro"/>
</dbReference>
<dbReference type="InterPro" id="IPR052891">
    <property type="entry name" value="DNA-3mA_glycosylase"/>
</dbReference>
<dbReference type="PANTHER" id="PTHR30037">
    <property type="entry name" value="DNA-3-METHYLADENINE GLYCOSYLASE 1"/>
    <property type="match status" value="1"/>
</dbReference>
<dbReference type="EMBL" id="MQVS01000003">
    <property type="protein sequence ID" value="OKL52145.1"/>
    <property type="molecule type" value="Genomic_DNA"/>
</dbReference>
<reference evidence="2" key="1">
    <citation type="submission" date="2016-12" db="EMBL/GenBank/DDBJ databases">
        <authorList>
            <person name="Meng X."/>
        </authorList>
    </citation>
    <scope>NUCLEOTIDE SEQUENCE [LARGE SCALE GENOMIC DNA]</scope>
    <source>
        <strain evidence="2">DSM 20732</strain>
    </source>
</reference>
<accession>A0A1Q5PXI2</accession>
<dbReference type="Pfam" id="PF03352">
    <property type="entry name" value="Adenine_glyco"/>
    <property type="match status" value="1"/>
</dbReference>
<keyword evidence="2" id="KW-1185">Reference proteome</keyword>
<name>A0A1Q5PXI2_9ACTO</name>
<dbReference type="AlphaFoldDB" id="A0A1Q5PXI2"/>
<dbReference type="STRING" id="52770.BSZ40_04380"/>
<evidence type="ECO:0000313" key="2">
    <source>
        <dbReference type="Proteomes" id="UP000185612"/>
    </source>
</evidence>
<gene>
    <name evidence="1" type="ORF">BSZ40_04380</name>
</gene>
<dbReference type="InterPro" id="IPR005019">
    <property type="entry name" value="Adenine_glyco"/>
</dbReference>
<proteinExistence type="predicted"/>